<evidence type="ECO:0000256" key="1">
    <source>
        <dbReference type="ARBA" id="ARBA00005836"/>
    </source>
</evidence>
<dbReference type="AlphaFoldDB" id="A0A6J7REY1"/>
<dbReference type="InterPro" id="IPR045569">
    <property type="entry name" value="Metalloprtase-TldD/E_C"/>
</dbReference>
<dbReference type="EMBL" id="CAFBQU010000015">
    <property type="protein sequence ID" value="CAB5064614.1"/>
    <property type="molecule type" value="Genomic_DNA"/>
</dbReference>
<gene>
    <name evidence="8" type="ORF">UFOPK4098_01252</name>
    <name evidence="9" type="ORF">UFOPK4347_00778</name>
</gene>
<sequence length="469" mass="49223">MSTLSELVGKETIEKVLAKGRSTGAGFSEIFIEDKRSTSAGLDDGRIEQVTTGRDRGAGIRVVHGETTGFAHTADLSEAGLLQAAEAAAVAAKQGSGGVVTVALGGIDTHQVNDVQILPNEVPKTRKVELLERANEAARSIDKSVVQVSAGYGDSVRRILVANSEGVFAADDQVRTLFRVSVVASGDGGMQTGYDSMGRTIGFELFDLYDVEELAAGAARQAVTKLKARPAPSGALPVVIKRGSGGVLFHEACGHGLEADLVGKGASVYRGKVGEMVASSLVTLIDDGTMSGEWGAIGIDDEGHHSQKNTLIENGVLTDYMWDYLRARKENHRQSGNGRRQSYMHLPMVRMTNTFVINGSSEPDDIVKATKNGVYVAKLGGGSVNTASGDFVFGMTEAYLIENGEITEPLREGNLIGNGPQVLRDIDMLGNDFAMGNPGTCGKDGQGVPVGDGQPTLRVKSLTIGGTAA</sequence>
<dbReference type="Gene3D" id="3.30.2290.10">
    <property type="entry name" value="PmbA/TldD superfamily"/>
    <property type="match status" value="1"/>
</dbReference>
<evidence type="ECO:0000313" key="9">
    <source>
        <dbReference type="EMBL" id="CAB5064614.1"/>
    </source>
</evidence>
<feature type="domain" description="Metalloprotease TldD/E central" evidence="7">
    <location>
        <begin position="119"/>
        <end position="226"/>
    </location>
</feature>
<keyword evidence="4" id="KW-0482">Metalloprotease</keyword>
<evidence type="ECO:0000259" key="5">
    <source>
        <dbReference type="Pfam" id="PF01523"/>
    </source>
</evidence>
<accession>A0A6J7REY1</accession>
<dbReference type="GO" id="GO:0008237">
    <property type="term" value="F:metallopeptidase activity"/>
    <property type="evidence" value="ECO:0007669"/>
    <property type="project" value="UniProtKB-KW"/>
</dbReference>
<feature type="domain" description="Metalloprotease TldD/E N-terminal" evidence="5">
    <location>
        <begin position="29"/>
        <end position="92"/>
    </location>
</feature>
<keyword evidence="3" id="KW-0378">Hydrolase</keyword>
<dbReference type="PANTHER" id="PTHR30624:SF4">
    <property type="entry name" value="METALLOPROTEASE TLDD"/>
    <property type="match status" value="1"/>
</dbReference>
<dbReference type="FunFam" id="3.30.2290.10:FF:000003">
    <property type="entry name" value="Zinc-dependent protease, TldD/PmbA family"/>
    <property type="match status" value="1"/>
</dbReference>
<protein>
    <submittedName>
        <fullName evidence="8">Unannotated protein</fullName>
    </submittedName>
</protein>
<dbReference type="Pfam" id="PF01523">
    <property type="entry name" value="PmbA_TldD_1st"/>
    <property type="match status" value="1"/>
</dbReference>
<evidence type="ECO:0000256" key="2">
    <source>
        <dbReference type="ARBA" id="ARBA00022670"/>
    </source>
</evidence>
<evidence type="ECO:0000256" key="3">
    <source>
        <dbReference type="ARBA" id="ARBA00022801"/>
    </source>
</evidence>
<organism evidence="8">
    <name type="scientific">freshwater metagenome</name>
    <dbReference type="NCBI Taxonomy" id="449393"/>
    <lineage>
        <taxon>unclassified sequences</taxon>
        <taxon>metagenomes</taxon>
        <taxon>ecological metagenomes</taxon>
    </lineage>
</organism>
<dbReference type="InterPro" id="IPR051463">
    <property type="entry name" value="Peptidase_U62_metallo"/>
</dbReference>
<evidence type="ECO:0000256" key="4">
    <source>
        <dbReference type="ARBA" id="ARBA00023049"/>
    </source>
</evidence>
<dbReference type="SUPFAM" id="SSF111283">
    <property type="entry name" value="Putative modulator of DNA gyrase, PmbA/TldD"/>
    <property type="match status" value="1"/>
</dbReference>
<evidence type="ECO:0000259" key="6">
    <source>
        <dbReference type="Pfam" id="PF19289"/>
    </source>
</evidence>
<dbReference type="GO" id="GO:0006508">
    <property type="term" value="P:proteolysis"/>
    <property type="evidence" value="ECO:0007669"/>
    <property type="project" value="UniProtKB-KW"/>
</dbReference>
<evidence type="ECO:0000313" key="8">
    <source>
        <dbReference type="EMBL" id="CAB5027423.1"/>
    </source>
</evidence>
<dbReference type="Pfam" id="PF19289">
    <property type="entry name" value="PmbA_TldD_3rd"/>
    <property type="match status" value="1"/>
</dbReference>
<feature type="domain" description="Metalloprotease TldD/E C-terminal" evidence="6">
    <location>
        <begin position="233"/>
        <end position="466"/>
    </location>
</feature>
<dbReference type="InterPro" id="IPR035068">
    <property type="entry name" value="TldD/PmbA_N"/>
</dbReference>
<dbReference type="Pfam" id="PF19290">
    <property type="entry name" value="PmbA_TldD_2nd"/>
    <property type="match status" value="1"/>
</dbReference>
<dbReference type="PIRSF" id="PIRSF004919">
    <property type="entry name" value="TldD"/>
    <property type="match status" value="1"/>
</dbReference>
<evidence type="ECO:0000259" key="7">
    <source>
        <dbReference type="Pfam" id="PF19290"/>
    </source>
</evidence>
<dbReference type="PANTHER" id="PTHR30624">
    <property type="entry name" value="UNCHARACTERIZED PROTEIN TLDD AND PMBA"/>
    <property type="match status" value="1"/>
</dbReference>
<comment type="similarity">
    <text evidence="1">Belongs to the peptidase U62 family.</text>
</comment>
<keyword evidence="2" id="KW-0645">Protease</keyword>
<dbReference type="GO" id="GO:0005829">
    <property type="term" value="C:cytosol"/>
    <property type="evidence" value="ECO:0007669"/>
    <property type="project" value="TreeGrafter"/>
</dbReference>
<dbReference type="InterPro" id="IPR025502">
    <property type="entry name" value="TldD"/>
</dbReference>
<reference evidence="8" key="1">
    <citation type="submission" date="2020-05" db="EMBL/GenBank/DDBJ databases">
        <authorList>
            <person name="Chiriac C."/>
            <person name="Salcher M."/>
            <person name="Ghai R."/>
            <person name="Kavagutti S V."/>
        </authorList>
    </citation>
    <scope>NUCLEOTIDE SEQUENCE</scope>
</reference>
<name>A0A6J7REY1_9ZZZZ</name>
<dbReference type="InterPro" id="IPR036059">
    <property type="entry name" value="TldD/PmbA_sf"/>
</dbReference>
<proteinExistence type="inferred from homology"/>
<dbReference type="InterPro" id="IPR045570">
    <property type="entry name" value="Metalloprtase-TldD/E_cen_dom"/>
</dbReference>
<dbReference type="InterPro" id="IPR002510">
    <property type="entry name" value="Metalloprtase-TldD/E_N"/>
</dbReference>
<dbReference type="EMBL" id="CAFBPN010000086">
    <property type="protein sequence ID" value="CAB5027423.1"/>
    <property type="molecule type" value="Genomic_DNA"/>
</dbReference>